<feature type="compositionally biased region" description="Gly residues" evidence="6">
    <location>
        <begin position="67"/>
        <end position="88"/>
    </location>
</feature>
<dbReference type="Gene3D" id="1.10.940.10">
    <property type="entry name" value="NusB-like"/>
    <property type="match status" value="1"/>
</dbReference>
<protein>
    <submittedName>
        <fullName evidence="8">Transcription antitermination factor NusB</fullName>
    </submittedName>
</protein>
<feature type="region of interest" description="Disordered" evidence="6">
    <location>
        <begin position="1"/>
        <end position="126"/>
    </location>
</feature>
<keyword evidence="3 5" id="KW-0949">S-adenosyl-L-methionine</keyword>
<dbReference type="InterPro" id="IPR049560">
    <property type="entry name" value="MeTrfase_RsmB-F_NOP2_cat"/>
</dbReference>
<dbReference type="PRINTS" id="PR02008">
    <property type="entry name" value="RCMTFAMILY"/>
</dbReference>
<evidence type="ECO:0000313" key="9">
    <source>
        <dbReference type="Proteomes" id="UP001500653"/>
    </source>
</evidence>
<dbReference type="SUPFAM" id="SSF48013">
    <property type="entry name" value="NusB-like"/>
    <property type="match status" value="1"/>
</dbReference>
<dbReference type="CDD" id="cd02440">
    <property type="entry name" value="AdoMet_MTases"/>
    <property type="match status" value="1"/>
</dbReference>
<dbReference type="InterPro" id="IPR035926">
    <property type="entry name" value="NusB-like_sf"/>
</dbReference>
<dbReference type="RefSeq" id="WP_253865034.1">
    <property type="nucleotide sequence ID" value="NZ_BAAALN010000015.1"/>
</dbReference>
<proteinExistence type="inferred from homology"/>
<evidence type="ECO:0000256" key="2">
    <source>
        <dbReference type="ARBA" id="ARBA00022679"/>
    </source>
</evidence>
<feature type="domain" description="SAM-dependent MTase RsmB/NOP-type" evidence="7">
    <location>
        <begin position="284"/>
        <end position="569"/>
    </location>
</feature>
<keyword evidence="1 5" id="KW-0489">Methyltransferase</keyword>
<dbReference type="PANTHER" id="PTHR22807">
    <property type="entry name" value="NOP2 YEAST -RELATED NOL1/NOP2/FMU SUN DOMAIN-CONTAINING"/>
    <property type="match status" value="1"/>
</dbReference>
<feature type="binding site" evidence="5">
    <location>
        <begin position="388"/>
        <end position="394"/>
    </location>
    <ligand>
        <name>S-adenosyl-L-methionine</name>
        <dbReference type="ChEBI" id="CHEBI:59789"/>
    </ligand>
</feature>
<dbReference type="InterPro" id="IPR001678">
    <property type="entry name" value="MeTrfase_RsmB-F_NOP2_dom"/>
</dbReference>
<dbReference type="SUPFAM" id="SSF53335">
    <property type="entry name" value="S-adenosyl-L-methionine-dependent methyltransferases"/>
    <property type="match status" value="1"/>
</dbReference>
<organism evidence="8 9">
    <name type="scientific">Prauserella halophila</name>
    <dbReference type="NCBI Taxonomy" id="185641"/>
    <lineage>
        <taxon>Bacteria</taxon>
        <taxon>Bacillati</taxon>
        <taxon>Actinomycetota</taxon>
        <taxon>Actinomycetes</taxon>
        <taxon>Pseudonocardiales</taxon>
        <taxon>Pseudonocardiaceae</taxon>
        <taxon>Prauserella</taxon>
    </lineage>
</organism>
<dbReference type="Proteomes" id="UP001500653">
    <property type="component" value="Unassembled WGS sequence"/>
</dbReference>
<accession>A0ABP4H1T6</accession>
<keyword evidence="4 5" id="KW-0694">RNA-binding</keyword>
<dbReference type="Pfam" id="PF01189">
    <property type="entry name" value="Methyltr_RsmB-F"/>
    <property type="match status" value="1"/>
</dbReference>
<feature type="compositionally biased region" description="Basic and acidic residues" evidence="6">
    <location>
        <begin position="90"/>
        <end position="126"/>
    </location>
</feature>
<gene>
    <name evidence="8" type="ORF">GCM10009676_36690</name>
</gene>
<name>A0ABP4H1T6_9PSEU</name>
<dbReference type="EMBL" id="BAAALN010000015">
    <property type="protein sequence ID" value="GAA1247195.1"/>
    <property type="molecule type" value="Genomic_DNA"/>
</dbReference>
<dbReference type="PROSITE" id="PS51686">
    <property type="entry name" value="SAM_MT_RSMB_NOP"/>
    <property type="match status" value="1"/>
</dbReference>
<evidence type="ECO:0000256" key="6">
    <source>
        <dbReference type="SAM" id="MobiDB-lite"/>
    </source>
</evidence>
<feature type="active site" description="Nucleophile" evidence="5">
    <location>
        <position position="508"/>
    </location>
</feature>
<evidence type="ECO:0000256" key="5">
    <source>
        <dbReference type="PROSITE-ProRule" id="PRU01023"/>
    </source>
</evidence>
<feature type="binding site" evidence="5">
    <location>
        <position position="415"/>
    </location>
    <ligand>
        <name>S-adenosyl-L-methionine</name>
        <dbReference type="ChEBI" id="CHEBI:59789"/>
    </ligand>
</feature>
<feature type="binding site" evidence="5">
    <location>
        <position position="455"/>
    </location>
    <ligand>
        <name>S-adenosyl-L-methionine</name>
        <dbReference type="ChEBI" id="CHEBI:59789"/>
    </ligand>
</feature>
<sequence>MSDDGTGRGDDGSNHGDRGDHSNRGNGGNGNGGNGGTNGGGTNDGKSGGGKSGDGGNGHRSGKHVGGRQGGGRGDGRGGGRGGRGGRGARPQDDRQRRQGGGRPERGRRPATRKEGPRKPPVDDPARRVAFDALQAVSERDAYANLILPELLRERRISGRDAALATELTYGTARATGLLDEIIASCVDRPLSDVDGAVLDGLRLGAYQLLRTRIPPHAAVDSAVEIVRDVAGSHVAGFVNAVLRKVSDQDEQAWVTQLAPDAETDRIGNLAMRTSHPRWIARAFAEALGDTGDELETALRADDARPEVHLLARPGEISADELAAVTGGDVAPYSPYGVHLPAGSGDLAASEPLAEHLAAVQDEGSQLVTLAAVGAPVDGSDARWLDLCAGPGGKATLLGCLAATAEHEVAVDAVEVADHRARLVEHAVSGLPVTVHRGDGRDPGLDGGYDRVLVDAPCSGLGALRRRPESRWRRQQSDVADLTKLQAELLESAFRLVRPGGIVAYVVCSPHLAEAEGAFTTAVRRAGAEPVDAREFFPGMPLLGDGPTVQLWPHRHGTDAMFCGLARAT</sequence>
<feature type="binding site" evidence="5">
    <location>
        <position position="439"/>
    </location>
    <ligand>
        <name>S-adenosyl-L-methionine</name>
        <dbReference type="ChEBI" id="CHEBI:59789"/>
    </ligand>
</feature>
<dbReference type="InterPro" id="IPR029063">
    <property type="entry name" value="SAM-dependent_MTases_sf"/>
</dbReference>
<dbReference type="Gene3D" id="3.40.50.150">
    <property type="entry name" value="Vaccinia Virus protein VP39"/>
    <property type="match status" value="1"/>
</dbReference>
<evidence type="ECO:0000313" key="8">
    <source>
        <dbReference type="EMBL" id="GAA1247195.1"/>
    </source>
</evidence>
<feature type="compositionally biased region" description="Basic and acidic residues" evidence="6">
    <location>
        <begin position="1"/>
        <end position="23"/>
    </location>
</feature>
<evidence type="ECO:0000256" key="3">
    <source>
        <dbReference type="ARBA" id="ARBA00022691"/>
    </source>
</evidence>
<keyword evidence="2 5" id="KW-0808">Transferase</keyword>
<dbReference type="InterPro" id="IPR023267">
    <property type="entry name" value="RCMT"/>
</dbReference>
<comment type="similarity">
    <text evidence="5">Belongs to the class I-like SAM-binding methyltransferase superfamily. RsmB/NOP family.</text>
</comment>
<evidence type="ECO:0000256" key="4">
    <source>
        <dbReference type="ARBA" id="ARBA00022884"/>
    </source>
</evidence>
<feature type="compositionally biased region" description="Gly residues" evidence="6">
    <location>
        <begin position="25"/>
        <end position="59"/>
    </location>
</feature>
<evidence type="ECO:0000259" key="7">
    <source>
        <dbReference type="PROSITE" id="PS51686"/>
    </source>
</evidence>
<dbReference type="InterPro" id="IPR006027">
    <property type="entry name" value="NusB_RsmB_TIM44"/>
</dbReference>
<dbReference type="PANTHER" id="PTHR22807:SF53">
    <property type="entry name" value="RIBOSOMAL RNA SMALL SUBUNIT METHYLTRANSFERASE B-RELATED"/>
    <property type="match status" value="1"/>
</dbReference>
<evidence type="ECO:0000256" key="1">
    <source>
        <dbReference type="ARBA" id="ARBA00022603"/>
    </source>
</evidence>
<keyword evidence="9" id="KW-1185">Reference proteome</keyword>
<dbReference type="Pfam" id="PF01029">
    <property type="entry name" value="NusB"/>
    <property type="match status" value="1"/>
</dbReference>
<reference evidence="9" key="1">
    <citation type="journal article" date="2019" name="Int. J. Syst. Evol. Microbiol.">
        <title>The Global Catalogue of Microorganisms (GCM) 10K type strain sequencing project: providing services to taxonomists for standard genome sequencing and annotation.</title>
        <authorList>
            <consortium name="The Broad Institute Genomics Platform"/>
            <consortium name="The Broad Institute Genome Sequencing Center for Infectious Disease"/>
            <person name="Wu L."/>
            <person name="Ma J."/>
        </authorList>
    </citation>
    <scope>NUCLEOTIDE SEQUENCE [LARGE SCALE GENOMIC DNA]</scope>
    <source>
        <strain evidence="9">JCM 13023</strain>
    </source>
</reference>
<comment type="caution">
    <text evidence="8">The sequence shown here is derived from an EMBL/GenBank/DDBJ whole genome shotgun (WGS) entry which is preliminary data.</text>
</comment>